<sequence>MNATKRPRVVIIGAGFGGLTAAKALKNAPVDVTLIDRRNHHLFQPLLYQVATAGLAPNQIATPIRAIVRQQKNVRVELGTVEAIDPAQRHVVLGDRHVPYDYLIVATGARHAYFGHDDWERFAPGLKTLEDATEQRKRILLAFERAELEPDPAERAALTTFVVIGGGPTGVETAGAIAELANKALARDYRRIDPKSARIILVEAAPRILGNFPPDLSEHARRALEKLGVEVRIGNAVTKVDETGVTLGGEHIGSRCVIWAAGVQSSPAARWLSLPADRAGRAIIGGDLRAPHHPNIFIIGDCAAVNGADGKQLPGVAPVAKQQGDYAARVIKAEFEGNPLAEPFGYIDYGNLATVGRKAAVADFRGFHLKGFIGWFVWSAAHIYYLIGFKNRIAVALDWVWSYLTFERGARLITGDITDEAPAATAKRDAA</sequence>
<evidence type="ECO:0000313" key="11">
    <source>
        <dbReference type="EMBL" id="ANP46130.1"/>
    </source>
</evidence>
<dbReference type="Pfam" id="PF07992">
    <property type="entry name" value="Pyr_redox_2"/>
    <property type="match status" value="1"/>
</dbReference>
<evidence type="ECO:0000256" key="8">
    <source>
        <dbReference type="ARBA" id="ARBA00047599"/>
    </source>
</evidence>
<dbReference type="STRING" id="1759059.ATE48_09455"/>
<protein>
    <recommendedName>
        <fullName evidence="2">NADH:ubiquinone reductase (non-electrogenic)</fullName>
        <ecNumber evidence="2">1.6.5.9</ecNumber>
    </recommendedName>
</protein>
<organism evidence="11 12">
    <name type="scientific">Candidatus Viadribacter manganicus</name>
    <dbReference type="NCBI Taxonomy" id="1759059"/>
    <lineage>
        <taxon>Bacteria</taxon>
        <taxon>Pseudomonadati</taxon>
        <taxon>Pseudomonadota</taxon>
        <taxon>Alphaproteobacteria</taxon>
        <taxon>Hyphomonadales</taxon>
        <taxon>Hyphomonadaceae</taxon>
        <taxon>Candidatus Viadribacter</taxon>
    </lineage>
</organism>
<dbReference type="InterPro" id="IPR023753">
    <property type="entry name" value="FAD/NAD-binding_dom"/>
</dbReference>
<keyword evidence="6" id="KW-0560">Oxidoreductase</keyword>
<keyword evidence="7" id="KW-0520">NAD</keyword>
<dbReference type="PRINTS" id="PR00368">
    <property type="entry name" value="FADPNR"/>
</dbReference>
<dbReference type="EMBL" id="CP013244">
    <property type="protein sequence ID" value="ANP46130.1"/>
    <property type="molecule type" value="Genomic_DNA"/>
</dbReference>
<dbReference type="InterPro" id="IPR054585">
    <property type="entry name" value="NDH2-like_C"/>
</dbReference>
<dbReference type="InterPro" id="IPR045024">
    <property type="entry name" value="NDH-2"/>
</dbReference>
<dbReference type="OrthoDB" id="9781621at2"/>
<dbReference type="InParanoid" id="A0A1B1AHW2"/>
<dbReference type="SUPFAM" id="SSF51905">
    <property type="entry name" value="FAD/NAD(P)-binding domain"/>
    <property type="match status" value="1"/>
</dbReference>
<feature type="domain" description="External alternative NADH-ubiquinone oxidoreductase-like C-terminal" evidence="10">
    <location>
        <begin position="350"/>
        <end position="404"/>
    </location>
</feature>
<dbReference type="PRINTS" id="PR00411">
    <property type="entry name" value="PNDRDTASEI"/>
</dbReference>
<accession>A0A1B1AHW2</accession>
<dbReference type="AlphaFoldDB" id="A0A1B1AHW2"/>
<evidence type="ECO:0000256" key="7">
    <source>
        <dbReference type="ARBA" id="ARBA00023027"/>
    </source>
</evidence>
<dbReference type="Proteomes" id="UP000092498">
    <property type="component" value="Chromosome"/>
</dbReference>
<dbReference type="Gene3D" id="3.50.50.100">
    <property type="match status" value="1"/>
</dbReference>
<evidence type="ECO:0000256" key="4">
    <source>
        <dbReference type="ARBA" id="ARBA00022827"/>
    </source>
</evidence>
<dbReference type="EC" id="1.6.5.9" evidence="2"/>
<keyword evidence="5" id="KW-0809">Transit peptide</keyword>
<evidence type="ECO:0000256" key="1">
    <source>
        <dbReference type="ARBA" id="ARBA00005272"/>
    </source>
</evidence>
<dbReference type="PANTHER" id="PTHR43706">
    <property type="entry name" value="NADH DEHYDROGENASE"/>
    <property type="match status" value="1"/>
</dbReference>
<proteinExistence type="inferred from homology"/>
<dbReference type="Pfam" id="PF22366">
    <property type="entry name" value="NDH2_C"/>
    <property type="match status" value="1"/>
</dbReference>
<name>A0A1B1AHW2_9PROT</name>
<keyword evidence="12" id="KW-1185">Reference proteome</keyword>
<dbReference type="RefSeq" id="WP_066770604.1">
    <property type="nucleotide sequence ID" value="NZ_CP013244.1"/>
</dbReference>
<evidence type="ECO:0000313" key="12">
    <source>
        <dbReference type="Proteomes" id="UP000092498"/>
    </source>
</evidence>
<evidence type="ECO:0000256" key="2">
    <source>
        <dbReference type="ARBA" id="ARBA00012637"/>
    </source>
</evidence>
<keyword evidence="4" id="KW-0274">FAD</keyword>
<comment type="similarity">
    <text evidence="1">Belongs to the NADH dehydrogenase family.</text>
</comment>
<comment type="catalytic activity">
    <reaction evidence="8">
        <text>a quinone + NADH + H(+) = a quinol + NAD(+)</text>
        <dbReference type="Rhea" id="RHEA:46160"/>
        <dbReference type="ChEBI" id="CHEBI:15378"/>
        <dbReference type="ChEBI" id="CHEBI:24646"/>
        <dbReference type="ChEBI" id="CHEBI:57540"/>
        <dbReference type="ChEBI" id="CHEBI:57945"/>
        <dbReference type="ChEBI" id="CHEBI:132124"/>
        <dbReference type="EC" id="1.6.5.9"/>
    </reaction>
</comment>
<dbReference type="KEGG" id="cbot:ATE48_09455"/>
<evidence type="ECO:0000256" key="5">
    <source>
        <dbReference type="ARBA" id="ARBA00022946"/>
    </source>
</evidence>
<dbReference type="PANTHER" id="PTHR43706:SF47">
    <property type="entry name" value="EXTERNAL NADH-UBIQUINONE OXIDOREDUCTASE 1, MITOCHONDRIAL-RELATED"/>
    <property type="match status" value="1"/>
</dbReference>
<evidence type="ECO:0000259" key="10">
    <source>
        <dbReference type="Pfam" id="PF22366"/>
    </source>
</evidence>
<keyword evidence="3" id="KW-0285">Flavoprotein</keyword>
<evidence type="ECO:0000259" key="9">
    <source>
        <dbReference type="Pfam" id="PF07992"/>
    </source>
</evidence>
<evidence type="ECO:0000256" key="3">
    <source>
        <dbReference type="ARBA" id="ARBA00022630"/>
    </source>
</evidence>
<feature type="domain" description="FAD/NAD(P)-binding" evidence="9">
    <location>
        <begin position="8"/>
        <end position="324"/>
    </location>
</feature>
<dbReference type="InterPro" id="IPR036188">
    <property type="entry name" value="FAD/NAD-bd_sf"/>
</dbReference>
<reference evidence="11 12" key="1">
    <citation type="submission" date="2015-11" db="EMBL/GenBank/DDBJ databases">
        <title>Whole-Genome Sequence of Candidatus Oderbacter manganicum from the National Park Lower Oder Valley, Germany.</title>
        <authorList>
            <person name="Braun B."/>
            <person name="Liere K."/>
            <person name="Szewzyk U."/>
        </authorList>
    </citation>
    <scope>NUCLEOTIDE SEQUENCE [LARGE SCALE GENOMIC DNA]</scope>
    <source>
        <strain evidence="11 12">OTSz_A_272</strain>
    </source>
</reference>
<gene>
    <name evidence="11" type="ORF">ATE48_09455</name>
</gene>
<evidence type="ECO:0000256" key="6">
    <source>
        <dbReference type="ARBA" id="ARBA00023002"/>
    </source>
</evidence>
<dbReference type="GO" id="GO:0050136">
    <property type="term" value="F:NADH dehydrogenase (quinone) (non-electrogenic) activity"/>
    <property type="evidence" value="ECO:0007669"/>
    <property type="project" value="UniProtKB-EC"/>
</dbReference>
<dbReference type="FunCoup" id="A0A1B1AHW2">
    <property type="interactions" value="324"/>
</dbReference>